<dbReference type="AlphaFoldDB" id="A0A454CSK1"/>
<sequence>MEYKHQLEPIKDGEDPIHFGSLDLVKEELLRLGIDKAYL</sequence>
<dbReference type="EMBL" id="AJSR01002115">
    <property type="protein sequence ID" value="EKM29381.1"/>
    <property type="molecule type" value="Genomic_DNA"/>
</dbReference>
<name>A0A454CSK1_VIBHA</name>
<dbReference type="EC" id="6.1.1.6" evidence="1"/>
<keyword evidence="1" id="KW-0030">Aminoacyl-tRNA synthetase</keyword>
<evidence type="ECO:0000313" key="2">
    <source>
        <dbReference type="Proteomes" id="UP000008367"/>
    </source>
</evidence>
<accession>A0A454CSK1</accession>
<keyword evidence="1" id="KW-0436">Ligase</keyword>
<dbReference type="Proteomes" id="UP000008367">
    <property type="component" value="Unassembled WGS sequence"/>
</dbReference>
<dbReference type="GO" id="GO:0004824">
    <property type="term" value="F:lysine-tRNA ligase activity"/>
    <property type="evidence" value="ECO:0007669"/>
    <property type="project" value="UniProtKB-EC"/>
</dbReference>
<evidence type="ECO:0000313" key="1">
    <source>
        <dbReference type="EMBL" id="EKM29381.1"/>
    </source>
</evidence>
<feature type="non-terminal residue" evidence="1">
    <location>
        <position position="39"/>
    </location>
</feature>
<organism evidence="1 2">
    <name type="scientific">Vibrio harveyi</name>
    <name type="common">Beneckea harveyi</name>
    <dbReference type="NCBI Taxonomy" id="669"/>
    <lineage>
        <taxon>Bacteria</taxon>
        <taxon>Pseudomonadati</taxon>
        <taxon>Pseudomonadota</taxon>
        <taxon>Gammaproteobacteria</taxon>
        <taxon>Vibrionales</taxon>
        <taxon>Vibrionaceae</taxon>
        <taxon>Vibrio</taxon>
    </lineage>
</organism>
<reference evidence="1 2" key="1">
    <citation type="submission" date="2012-10" db="EMBL/GenBank/DDBJ databases">
        <title>Genome sequence of Vibrio Cholerae HENC-02.</title>
        <authorList>
            <person name="Eppinger M."/>
            <person name="Hasan N.A."/>
            <person name="Sengamalay N."/>
            <person name="Hine E."/>
            <person name="Su Q."/>
            <person name="Daugherty S.C."/>
            <person name="Young S."/>
            <person name="Sadzewicz L."/>
            <person name="Tallon L."/>
            <person name="Cebula T.A."/>
            <person name="Ravel J."/>
            <person name="Colwell R.R."/>
        </authorList>
    </citation>
    <scope>NUCLEOTIDE SEQUENCE [LARGE SCALE GENOMIC DNA]</scope>
    <source>
        <strain evidence="1 2">HENC-02</strain>
    </source>
</reference>
<proteinExistence type="predicted"/>
<comment type="caution">
    <text evidence="1">The sequence shown here is derived from an EMBL/GenBank/DDBJ whole genome shotgun (WGS) entry which is preliminary data.</text>
</comment>
<gene>
    <name evidence="1" type="ORF">VCHENC02_4803A</name>
</gene>
<protein>
    <submittedName>
        <fullName evidence="1">Lysyl-tRNA synthetase</fullName>
        <ecNumber evidence="1">6.1.1.6</ecNumber>
    </submittedName>
</protein>